<keyword evidence="6" id="KW-0862">Zinc</keyword>
<keyword evidence="4" id="KW-0479">Metal-binding</keyword>
<proteinExistence type="inferred from homology"/>
<evidence type="ECO:0000313" key="10">
    <source>
        <dbReference type="EMBL" id="SEM80399.1"/>
    </source>
</evidence>
<comment type="similarity">
    <text evidence="2 8">Belongs to the peptidase M14 family.</text>
</comment>
<accession>A0A1H8BD71</accession>
<sequence length="340" mass="39637">MAYSTSIEIPELQQIETLIKWSDKKHLSSRVLGHIPCQNDLLPIYALTLGNQVQDVPCVTFVAGVHGLERIGTQVVVSFMEGLLERLDWDQVAVDLLQRVRIHILPLINPVGMYNNTRSNGQGVDLMRNAPIDSHEKTIWLGGGHRISPLLPWYRGKAGKPMQPEAQALCDFIIREVFPAPFSIVLDCHSGFGFRNQIWFPYARSKLEPIKHISEIYYLRKLFMHAYPHQEYLFEPQSQHYLVHGDLWDFLYLQSLERGNIFLPLTLEMGSWRWVRKNPLQIRQLLGLFHPMKPHRLRRVLRSHLILLDFLLHATLSYQNWIHKSQTPEMEKLALSLWYP</sequence>
<feature type="domain" description="Peptidase M14" evidence="9">
    <location>
        <begin position="8"/>
        <end position="340"/>
    </location>
</feature>
<dbReference type="PANTHER" id="PTHR11705">
    <property type="entry name" value="PROTEASE FAMILY M14 CARBOXYPEPTIDASE A,B"/>
    <property type="match status" value="1"/>
</dbReference>
<dbReference type="Pfam" id="PF00246">
    <property type="entry name" value="Peptidase_M14"/>
    <property type="match status" value="1"/>
</dbReference>
<gene>
    <name evidence="10" type="ORF">SAMN05216325_102199</name>
</gene>
<dbReference type="AlphaFoldDB" id="A0A1H8BD71"/>
<evidence type="ECO:0000256" key="1">
    <source>
        <dbReference type="ARBA" id="ARBA00001947"/>
    </source>
</evidence>
<dbReference type="SUPFAM" id="SSF53187">
    <property type="entry name" value="Zn-dependent exopeptidases"/>
    <property type="match status" value="1"/>
</dbReference>
<dbReference type="InterPro" id="IPR057246">
    <property type="entry name" value="CARBOXYPEPT_ZN_1"/>
</dbReference>
<evidence type="ECO:0000256" key="5">
    <source>
        <dbReference type="ARBA" id="ARBA00022801"/>
    </source>
</evidence>
<name>A0A1H8BD71_9PROT</name>
<organism evidence="10 11">
    <name type="scientific">Nitrosomonas marina</name>
    <dbReference type="NCBI Taxonomy" id="917"/>
    <lineage>
        <taxon>Bacteria</taxon>
        <taxon>Pseudomonadati</taxon>
        <taxon>Pseudomonadota</taxon>
        <taxon>Betaproteobacteria</taxon>
        <taxon>Nitrosomonadales</taxon>
        <taxon>Nitrosomonadaceae</taxon>
        <taxon>Nitrosomonas</taxon>
    </lineage>
</organism>
<keyword evidence="3" id="KW-0645">Protease</keyword>
<dbReference type="OrthoDB" id="9779324at2"/>
<dbReference type="Proteomes" id="UP000199459">
    <property type="component" value="Unassembled WGS sequence"/>
</dbReference>
<dbReference type="PROSITE" id="PS52035">
    <property type="entry name" value="PEPTIDASE_M14"/>
    <property type="match status" value="1"/>
</dbReference>
<keyword evidence="10" id="KW-0121">Carboxypeptidase</keyword>
<evidence type="ECO:0000256" key="4">
    <source>
        <dbReference type="ARBA" id="ARBA00022723"/>
    </source>
</evidence>
<evidence type="ECO:0000259" key="9">
    <source>
        <dbReference type="PROSITE" id="PS52035"/>
    </source>
</evidence>
<evidence type="ECO:0000256" key="2">
    <source>
        <dbReference type="ARBA" id="ARBA00005988"/>
    </source>
</evidence>
<comment type="caution">
    <text evidence="8">Lacks conserved residue(s) required for the propagation of feature annotation.</text>
</comment>
<evidence type="ECO:0000256" key="8">
    <source>
        <dbReference type="PROSITE-ProRule" id="PRU01379"/>
    </source>
</evidence>
<dbReference type="EMBL" id="FOCP01000002">
    <property type="protein sequence ID" value="SEM80399.1"/>
    <property type="molecule type" value="Genomic_DNA"/>
</dbReference>
<dbReference type="GO" id="GO:0008270">
    <property type="term" value="F:zinc ion binding"/>
    <property type="evidence" value="ECO:0007669"/>
    <property type="project" value="InterPro"/>
</dbReference>
<dbReference type="GO" id="GO:0005615">
    <property type="term" value="C:extracellular space"/>
    <property type="evidence" value="ECO:0007669"/>
    <property type="project" value="TreeGrafter"/>
</dbReference>
<evidence type="ECO:0000256" key="3">
    <source>
        <dbReference type="ARBA" id="ARBA00022670"/>
    </source>
</evidence>
<dbReference type="PROSITE" id="PS00132">
    <property type="entry name" value="CARBOXYPEPT_ZN_1"/>
    <property type="match status" value="1"/>
</dbReference>
<dbReference type="GO" id="GO:0006508">
    <property type="term" value="P:proteolysis"/>
    <property type="evidence" value="ECO:0007669"/>
    <property type="project" value="UniProtKB-KW"/>
</dbReference>
<evidence type="ECO:0000313" key="11">
    <source>
        <dbReference type="Proteomes" id="UP000199459"/>
    </source>
</evidence>
<comment type="cofactor">
    <cofactor evidence="1">
        <name>Zn(2+)</name>
        <dbReference type="ChEBI" id="CHEBI:29105"/>
    </cofactor>
</comment>
<dbReference type="RefSeq" id="WP_090627569.1">
    <property type="nucleotide sequence ID" value="NZ_FOCP01000002.1"/>
</dbReference>
<dbReference type="STRING" id="917.SAMN05216326_11717"/>
<keyword evidence="5" id="KW-0378">Hydrolase</keyword>
<dbReference type="GO" id="GO:0004181">
    <property type="term" value="F:metallocarboxypeptidase activity"/>
    <property type="evidence" value="ECO:0007669"/>
    <property type="project" value="InterPro"/>
</dbReference>
<dbReference type="PANTHER" id="PTHR11705:SF143">
    <property type="entry name" value="SLL0236 PROTEIN"/>
    <property type="match status" value="1"/>
</dbReference>
<evidence type="ECO:0000256" key="6">
    <source>
        <dbReference type="ARBA" id="ARBA00022833"/>
    </source>
</evidence>
<evidence type="ECO:0000256" key="7">
    <source>
        <dbReference type="ARBA" id="ARBA00023049"/>
    </source>
</evidence>
<keyword evidence="7" id="KW-0482">Metalloprotease</keyword>
<dbReference type="Gene3D" id="3.40.630.10">
    <property type="entry name" value="Zn peptidases"/>
    <property type="match status" value="1"/>
</dbReference>
<reference evidence="10 11" key="1">
    <citation type="submission" date="2016-10" db="EMBL/GenBank/DDBJ databases">
        <authorList>
            <person name="de Groot N.N."/>
        </authorList>
    </citation>
    <scope>NUCLEOTIDE SEQUENCE [LARGE SCALE GENOMIC DNA]</scope>
    <source>
        <strain evidence="10 11">Nm22</strain>
    </source>
</reference>
<protein>
    <submittedName>
        <fullName evidence="10">Zinc carboxypeptidase</fullName>
    </submittedName>
</protein>
<dbReference type="InterPro" id="IPR000834">
    <property type="entry name" value="Peptidase_M14"/>
</dbReference>